<evidence type="ECO:0000313" key="7">
    <source>
        <dbReference type="EMBL" id="BAX82134.1"/>
    </source>
</evidence>
<evidence type="ECO:0000256" key="3">
    <source>
        <dbReference type="ARBA" id="ARBA00023237"/>
    </source>
</evidence>
<name>A0A1Y1CPF2_9BACT</name>
<dbReference type="Gene3D" id="2.60.120.260">
    <property type="entry name" value="Galactose-binding domain-like"/>
    <property type="match status" value="1"/>
</dbReference>
<dbReference type="AlphaFoldDB" id="A0A1Y1CPF2"/>
<evidence type="ECO:0000256" key="5">
    <source>
        <dbReference type="SAM" id="SignalP"/>
    </source>
</evidence>
<dbReference type="InterPro" id="IPR006690">
    <property type="entry name" value="OMPA-like_CS"/>
</dbReference>
<dbReference type="InterPro" id="IPR050330">
    <property type="entry name" value="Bact_OuterMem_StrucFunc"/>
</dbReference>
<dbReference type="RefSeq" id="WP_096432180.1">
    <property type="nucleotide sequence ID" value="NZ_AP018042.1"/>
</dbReference>
<dbReference type="CDD" id="cd07185">
    <property type="entry name" value="OmpA_C-like"/>
    <property type="match status" value="1"/>
</dbReference>
<keyword evidence="2 4" id="KW-0472">Membrane</keyword>
<organism evidence="7 8">
    <name type="scientific">Labilibaculum antarcticum</name>
    <dbReference type="NCBI Taxonomy" id="1717717"/>
    <lineage>
        <taxon>Bacteria</taxon>
        <taxon>Pseudomonadati</taxon>
        <taxon>Bacteroidota</taxon>
        <taxon>Bacteroidia</taxon>
        <taxon>Marinilabiliales</taxon>
        <taxon>Marinifilaceae</taxon>
        <taxon>Labilibaculum</taxon>
    </lineage>
</organism>
<dbReference type="PANTHER" id="PTHR30329">
    <property type="entry name" value="STATOR ELEMENT OF FLAGELLAR MOTOR COMPLEX"/>
    <property type="match status" value="1"/>
</dbReference>
<dbReference type="EMBL" id="AP018042">
    <property type="protein sequence ID" value="BAX82134.1"/>
    <property type="molecule type" value="Genomic_DNA"/>
</dbReference>
<dbReference type="Proteomes" id="UP000218267">
    <property type="component" value="Chromosome"/>
</dbReference>
<evidence type="ECO:0000256" key="4">
    <source>
        <dbReference type="PROSITE-ProRule" id="PRU00473"/>
    </source>
</evidence>
<dbReference type="PROSITE" id="PS01068">
    <property type="entry name" value="OMPA_1"/>
    <property type="match status" value="1"/>
</dbReference>
<dbReference type="Gene3D" id="3.30.1330.60">
    <property type="entry name" value="OmpA-like domain"/>
    <property type="match status" value="1"/>
</dbReference>
<dbReference type="InterPro" id="IPR006665">
    <property type="entry name" value="OmpA-like"/>
</dbReference>
<evidence type="ECO:0000256" key="2">
    <source>
        <dbReference type="ARBA" id="ARBA00023136"/>
    </source>
</evidence>
<dbReference type="InterPro" id="IPR036737">
    <property type="entry name" value="OmpA-like_sf"/>
</dbReference>
<gene>
    <name evidence="7" type="ORF">ALGA_3842</name>
</gene>
<dbReference type="PANTHER" id="PTHR30329:SF21">
    <property type="entry name" value="LIPOPROTEIN YIAD-RELATED"/>
    <property type="match status" value="1"/>
</dbReference>
<dbReference type="GO" id="GO:0009279">
    <property type="term" value="C:cell outer membrane"/>
    <property type="evidence" value="ECO:0007669"/>
    <property type="project" value="UniProtKB-SubCell"/>
</dbReference>
<dbReference type="PROSITE" id="PS51123">
    <property type="entry name" value="OMPA_2"/>
    <property type="match status" value="1"/>
</dbReference>
<dbReference type="SUPFAM" id="SSF103088">
    <property type="entry name" value="OmpA-like"/>
    <property type="match status" value="1"/>
</dbReference>
<keyword evidence="8" id="KW-1185">Reference proteome</keyword>
<evidence type="ECO:0000259" key="6">
    <source>
        <dbReference type="PROSITE" id="PS51123"/>
    </source>
</evidence>
<reference evidence="7 8" key="1">
    <citation type="journal article" date="2018" name="Mar. Genomics">
        <title>Complete genome sequence of Marinifilaceae bacterium strain SPP2, isolated from the Antarctic marine sediment.</title>
        <authorList>
            <person name="Watanabe M."/>
            <person name="Kojima H."/>
            <person name="Fukui M."/>
        </authorList>
    </citation>
    <scope>NUCLEOTIDE SEQUENCE [LARGE SCALE GENOMIC DNA]</scope>
    <source>
        <strain evidence="7 8">SPP2</strain>
    </source>
</reference>
<dbReference type="InterPro" id="IPR006664">
    <property type="entry name" value="OMP_bac"/>
</dbReference>
<dbReference type="KEGG" id="mbas:ALGA_3842"/>
<reference evidence="8" key="2">
    <citation type="journal article" date="2020" name="Antonie Van Leeuwenhoek">
        <title>Labilibaculum antarcticum sp. nov., a novel facultative anaerobic, psychrotorelant bacterium isolated from marine sediment of Antarctica.</title>
        <authorList>
            <person name="Watanabe M."/>
            <person name="Kojima H."/>
            <person name="Fukui M."/>
        </authorList>
    </citation>
    <scope>NUCLEOTIDE SEQUENCE [LARGE SCALE GENOMIC DNA]</scope>
    <source>
        <strain evidence="8">SPP2</strain>
    </source>
</reference>
<keyword evidence="3" id="KW-0998">Cell outer membrane</keyword>
<keyword evidence="5" id="KW-0732">Signal</keyword>
<comment type="subcellular location">
    <subcellularLocation>
        <location evidence="1">Cell outer membrane</location>
    </subcellularLocation>
</comment>
<protein>
    <recommendedName>
        <fullName evidence="6">OmpA-like domain-containing protein</fullName>
    </recommendedName>
</protein>
<dbReference type="Pfam" id="PF00691">
    <property type="entry name" value="OmpA"/>
    <property type="match status" value="1"/>
</dbReference>
<feature type="chain" id="PRO_5012643534" description="OmpA-like domain-containing protein" evidence="5">
    <location>
        <begin position="24"/>
        <end position="463"/>
    </location>
</feature>
<proteinExistence type="predicted"/>
<accession>A0A1Y1CPF2</accession>
<feature type="domain" description="OmpA-like" evidence="6">
    <location>
        <begin position="351"/>
        <end position="463"/>
    </location>
</feature>
<evidence type="ECO:0000256" key="1">
    <source>
        <dbReference type="ARBA" id="ARBA00004442"/>
    </source>
</evidence>
<feature type="signal peptide" evidence="5">
    <location>
        <begin position="1"/>
        <end position="23"/>
    </location>
</feature>
<sequence length="463" mass="51593">MKKLYIKHLIALSVIFTCFGSYAQVQNMVLNPSFEVYEKCPQSYTFMDHTHKLVPNWTYPTATTPDYFNECGSNEVKVPDNFAGYSKAKSGKGYVGAILSGSNRDFREYFQGTLISSMDAGQKYCVSFWYKLASGSKFAVDQLSVHFSNSELANGNKTFLNLKAHLTNKEGLFLDNTDEWVQFCQVYTAKGGEEFFVVGNFNNYDNTNYVVTGRDTKNKKGKTYAYYFFDDFEIRPLVDCSMCACVPKDLATVLIDSSYTGGQNPVTGQSNKIINDGVISLKISGGEAPYTIDWSNGTKNAQKIQNLKAGTYTYHVSDQNNCHSEGTIVFKEPLLSKDAFTEGLRNIEEGGALTLNNIFFETGKSTLLPTSFEELDKVVDFLKEGTVSLIEISGHTDDVGSDELNQSLSQQRAESVVTYLVGRGINSQIIKGVGYGESKFLDTNKTEVGRSKNRRVEFLVLKK</sequence>
<dbReference type="PRINTS" id="PR01021">
    <property type="entry name" value="OMPADOMAIN"/>
</dbReference>
<dbReference type="OrthoDB" id="9782229at2"/>
<evidence type="ECO:0000313" key="8">
    <source>
        <dbReference type="Proteomes" id="UP000218267"/>
    </source>
</evidence>